<evidence type="ECO:0000313" key="6">
    <source>
        <dbReference type="Proteomes" id="UP000006671"/>
    </source>
</evidence>
<evidence type="ECO:0000256" key="1">
    <source>
        <dbReference type="ARBA" id="ARBA00022729"/>
    </source>
</evidence>
<sequence length="338" mass="38399">MNRKLRLGIILFILALFLLACFAVCLVIIIVPSVIFGRQNINIYPDPVYTASDDYLHFLVVGDQGRANADQVSVAKSMGDYCDRVKKCSFVIGVGDNIYDYGVGSATDEQFATKFENIYSQYNGTKNLPWKLMLGNHDYRNNPNAQIQYKSSLWDLPAYYYIFNKTSTLGGFNVSFVVTDTNTFQPDSLMNQQYVKEQSAFKQDQLNMIESVLKENYGKTNTWSIVLGHHPVYSAGIHGDTTTLIENYLPLFKKYKLPLYLSGHDHFLNWLKDPNEVTNYVISGGGAGNTRPTVYNKYSSNVYNDSGFFAVEIQKSFIYMIAMDKNGKELYKIKIDKP</sequence>
<accession>D2VLM5</accession>
<reference evidence="5 6" key="1">
    <citation type="journal article" date="2010" name="Cell">
        <title>The genome of Naegleria gruberi illuminates early eukaryotic versatility.</title>
        <authorList>
            <person name="Fritz-Laylin L.K."/>
            <person name="Prochnik S.E."/>
            <person name="Ginger M.L."/>
            <person name="Dacks J.B."/>
            <person name="Carpenter M.L."/>
            <person name="Field M.C."/>
            <person name="Kuo A."/>
            <person name="Paredez A."/>
            <person name="Chapman J."/>
            <person name="Pham J."/>
            <person name="Shu S."/>
            <person name="Neupane R."/>
            <person name="Cipriano M."/>
            <person name="Mancuso J."/>
            <person name="Tu H."/>
            <person name="Salamov A."/>
            <person name="Lindquist E."/>
            <person name="Shapiro H."/>
            <person name="Lucas S."/>
            <person name="Grigoriev I.V."/>
            <person name="Cande W.Z."/>
            <person name="Fulton C."/>
            <person name="Rokhsar D.S."/>
            <person name="Dawson S.C."/>
        </authorList>
    </citation>
    <scope>NUCLEOTIDE SEQUENCE [LARGE SCALE GENOMIC DNA]</scope>
    <source>
        <strain evidence="5 6">NEG-M</strain>
    </source>
</reference>
<dbReference type="GeneID" id="8851897"/>
<protein>
    <submittedName>
        <fullName evidence="5">Predicted protein</fullName>
    </submittedName>
</protein>
<keyword evidence="3" id="KW-0812">Transmembrane</keyword>
<dbReference type="AlphaFoldDB" id="D2VLM5"/>
<dbReference type="EMBL" id="GG738880">
    <property type="protein sequence ID" value="EFC42417.1"/>
    <property type="molecule type" value="Genomic_DNA"/>
</dbReference>
<dbReference type="OMA" id="KNKMIVT"/>
<dbReference type="SUPFAM" id="SSF56300">
    <property type="entry name" value="Metallo-dependent phosphatases"/>
    <property type="match status" value="1"/>
</dbReference>
<gene>
    <name evidence="5" type="ORF">NAEGRDRAFT_69834</name>
</gene>
<dbReference type="OrthoDB" id="411211at2759"/>
<dbReference type="KEGG" id="ngr:NAEGRDRAFT_69834"/>
<keyword evidence="3" id="KW-1133">Transmembrane helix</keyword>
<dbReference type="GO" id="GO:0016787">
    <property type="term" value="F:hydrolase activity"/>
    <property type="evidence" value="ECO:0007669"/>
    <property type="project" value="UniProtKB-KW"/>
</dbReference>
<evidence type="ECO:0000256" key="2">
    <source>
        <dbReference type="ARBA" id="ARBA00022801"/>
    </source>
</evidence>
<dbReference type="InterPro" id="IPR051558">
    <property type="entry name" value="Metallophosphoesterase_PAP"/>
</dbReference>
<keyword evidence="3" id="KW-0472">Membrane</keyword>
<keyword evidence="2" id="KW-0378">Hydrolase</keyword>
<organism evidence="6">
    <name type="scientific">Naegleria gruberi</name>
    <name type="common">Amoeba</name>
    <dbReference type="NCBI Taxonomy" id="5762"/>
    <lineage>
        <taxon>Eukaryota</taxon>
        <taxon>Discoba</taxon>
        <taxon>Heterolobosea</taxon>
        <taxon>Tetramitia</taxon>
        <taxon>Eutetramitia</taxon>
        <taxon>Vahlkampfiidae</taxon>
        <taxon>Naegleria</taxon>
    </lineage>
</organism>
<dbReference type="PROSITE" id="PS51257">
    <property type="entry name" value="PROKAR_LIPOPROTEIN"/>
    <property type="match status" value="1"/>
</dbReference>
<dbReference type="InParanoid" id="D2VLM5"/>
<keyword evidence="6" id="KW-1185">Reference proteome</keyword>
<evidence type="ECO:0000313" key="5">
    <source>
        <dbReference type="EMBL" id="EFC42417.1"/>
    </source>
</evidence>
<dbReference type="STRING" id="5762.D2VLM5"/>
<dbReference type="InterPro" id="IPR004843">
    <property type="entry name" value="Calcineurin-like_PHP"/>
</dbReference>
<dbReference type="Pfam" id="PF00149">
    <property type="entry name" value="Metallophos"/>
    <property type="match status" value="1"/>
</dbReference>
<keyword evidence="1" id="KW-0732">Signal</keyword>
<dbReference type="VEuPathDB" id="AmoebaDB:NAEGRDRAFT_69834"/>
<dbReference type="RefSeq" id="XP_002675161.1">
    <property type="nucleotide sequence ID" value="XM_002675115.1"/>
</dbReference>
<feature type="domain" description="Calcineurin-like phosphoesterase" evidence="4">
    <location>
        <begin position="58"/>
        <end position="266"/>
    </location>
</feature>
<dbReference type="PANTHER" id="PTHR10161">
    <property type="entry name" value="TARTRATE-RESISTANT ACID PHOSPHATASE TYPE 5"/>
    <property type="match status" value="1"/>
</dbReference>
<dbReference type="PANTHER" id="PTHR10161:SF14">
    <property type="entry name" value="TARTRATE-RESISTANT ACID PHOSPHATASE TYPE 5"/>
    <property type="match status" value="1"/>
</dbReference>
<feature type="transmembrane region" description="Helical" evidence="3">
    <location>
        <begin position="7"/>
        <end position="31"/>
    </location>
</feature>
<evidence type="ECO:0000259" key="4">
    <source>
        <dbReference type="Pfam" id="PF00149"/>
    </source>
</evidence>
<evidence type="ECO:0000256" key="3">
    <source>
        <dbReference type="SAM" id="Phobius"/>
    </source>
</evidence>
<name>D2VLM5_NAEGR</name>
<dbReference type="InterPro" id="IPR029052">
    <property type="entry name" value="Metallo-depent_PP-like"/>
</dbReference>
<proteinExistence type="predicted"/>
<dbReference type="Proteomes" id="UP000006671">
    <property type="component" value="Unassembled WGS sequence"/>
</dbReference>
<dbReference type="Gene3D" id="3.60.21.10">
    <property type="match status" value="1"/>
</dbReference>
<dbReference type="eggNOG" id="KOG2679">
    <property type="taxonomic scope" value="Eukaryota"/>
</dbReference>